<evidence type="ECO:0000313" key="1">
    <source>
        <dbReference type="EMBL" id="CEK46887.1"/>
    </source>
</evidence>
<evidence type="ECO:0008006" key="2">
    <source>
        <dbReference type="Google" id="ProtNLM"/>
    </source>
</evidence>
<name>A0A0B6XSE1_9EUPU</name>
<reference evidence="1" key="1">
    <citation type="submission" date="2014-12" db="EMBL/GenBank/DDBJ databases">
        <title>Insight into the proteome of Arion vulgaris.</title>
        <authorList>
            <person name="Aradska J."/>
            <person name="Bulat T."/>
            <person name="Smidak R."/>
            <person name="Sarate P."/>
            <person name="Gangsoo J."/>
            <person name="Sialana F."/>
            <person name="Bilban M."/>
            <person name="Lubec G."/>
        </authorList>
    </citation>
    <scope>NUCLEOTIDE SEQUENCE</scope>
    <source>
        <tissue evidence="1">Skin</tissue>
    </source>
</reference>
<feature type="non-terminal residue" evidence="1">
    <location>
        <position position="1"/>
    </location>
</feature>
<gene>
    <name evidence="1" type="primary">ORF48</name>
</gene>
<proteinExistence type="predicted"/>
<sequence>HPLFPGYIIENPDVCKDEDVDILVYLYSTISNVHHRRSIRESWCNSHNFVGINLKVIFIIGRSTSSHVQFRIET</sequence>
<organism evidence="1">
    <name type="scientific">Arion vulgaris</name>
    <dbReference type="NCBI Taxonomy" id="1028688"/>
    <lineage>
        <taxon>Eukaryota</taxon>
        <taxon>Metazoa</taxon>
        <taxon>Spiralia</taxon>
        <taxon>Lophotrochozoa</taxon>
        <taxon>Mollusca</taxon>
        <taxon>Gastropoda</taxon>
        <taxon>Heterobranchia</taxon>
        <taxon>Euthyneura</taxon>
        <taxon>Panpulmonata</taxon>
        <taxon>Eupulmonata</taxon>
        <taxon>Stylommatophora</taxon>
        <taxon>Helicina</taxon>
        <taxon>Arionoidea</taxon>
        <taxon>Arionidae</taxon>
        <taxon>Arion</taxon>
    </lineage>
</organism>
<protein>
    <recommendedName>
        <fullName evidence="2">Hexosyltransferase</fullName>
    </recommendedName>
</protein>
<dbReference type="EMBL" id="HACG01000022">
    <property type="protein sequence ID" value="CEK46887.1"/>
    <property type="molecule type" value="Transcribed_RNA"/>
</dbReference>
<dbReference type="AlphaFoldDB" id="A0A0B6XSE1"/>
<accession>A0A0B6XSE1</accession>
<feature type="non-terminal residue" evidence="1">
    <location>
        <position position="74"/>
    </location>
</feature>